<proteinExistence type="predicted"/>
<dbReference type="KEGG" id="mcw:A8L33_03195"/>
<name>A0A0M9VLU3_9MICO</name>
<keyword evidence="2" id="KW-0328">Glycosyltransferase</keyword>
<keyword evidence="7" id="KW-1185">Reference proteome</keyword>
<dbReference type="PATRIC" id="fig|84292.3.peg.624"/>
<evidence type="ECO:0000256" key="2">
    <source>
        <dbReference type="ARBA" id="ARBA00022676"/>
    </source>
</evidence>
<dbReference type="EMBL" id="LAVO01000003">
    <property type="protein sequence ID" value="KOS11559.1"/>
    <property type="molecule type" value="Genomic_DNA"/>
</dbReference>
<evidence type="ECO:0000313" key="6">
    <source>
        <dbReference type="EMBL" id="KOS11559.1"/>
    </source>
</evidence>
<evidence type="ECO:0000313" key="7">
    <source>
        <dbReference type="Proteomes" id="UP000037737"/>
    </source>
</evidence>
<organism evidence="6 7">
    <name type="scientific">Microbacterium aurantiacum</name>
    <dbReference type="NCBI Taxonomy" id="162393"/>
    <lineage>
        <taxon>Bacteria</taxon>
        <taxon>Bacillati</taxon>
        <taxon>Actinomycetota</taxon>
        <taxon>Actinomycetes</taxon>
        <taxon>Micrococcales</taxon>
        <taxon>Microbacteriaceae</taxon>
        <taxon>Microbacterium</taxon>
    </lineage>
</organism>
<accession>A0A0M9VLU3</accession>
<evidence type="ECO:0000256" key="1">
    <source>
        <dbReference type="ARBA" id="ARBA00021292"/>
    </source>
</evidence>
<evidence type="ECO:0000259" key="4">
    <source>
        <dbReference type="Pfam" id="PF00534"/>
    </source>
</evidence>
<dbReference type="Pfam" id="PF13439">
    <property type="entry name" value="Glyco_transf_4"/>
    <property type="match status" value="1"/>
</dbReference>
<sequence>MTSTSLGADRVFVVPADLGGPSGGSAYNAAMIAALRADDVAVVERRVPGAWPRPTEDDLDALADALASAREVVVDGIVACAAPDRIADAAAAGVRVVILVHLPLPAEFGLSEAEADTLARGERAALEAADLVLCTSAWARDDLRARYDIAAEVVRPGVDAADPATGSAPPRLLILGAVTPRKNALLALSALAPLRARDWEVVVAGPARDAHPYVAEVEAAVEALGADRARVVGPVTGRRRERVWREADLLLLPSLVEPYGMVVTEALARGIPALVASGTGAVEALAAGTDAGGSLPGLALPADEPDAWTDALARWLDDADLRAAWRAAASDARSRLRGWPHAATQLRDLLRW</sequence>
<dbReference type="InterPro" id="IPR028098">
    <property type="entry name" value="Glyco_trans_4-like_N"/>
</dbReference>
<feature type="domain" description="Glycosyl transferase family 1" evidence="4">
    <location>
        <begin position="168"/>
        <end position="329"/>
    </location>
</feature>
<dbReference type="AlphaFoldDB" id="A0A0M9VLU3"/>
<protein>
    <recommendedName>
        <fullName evidence="1">D-inositol 3-phosphate glycosyltransferase</fullName>
    </recommendedName>
</protein>
<dbReference type="InterPro" id="IPR050194">
    <property type="entry name" value="Glycosyltransferase_grp1"/>
</dbReference>
<dbReference type="GO" id="GO:1901137">
    <property type="term" value="P:carbohydrate derivative biosynthetic process"/>
    <property type="evidence" value="ECO:0007669"/>
    <property type="project" value="UniProtKB-ARBA"/>
</dbReference>
<dbReference type="Gene3D" id="3.40.50.2000">
    <property type="entry name" value="Glycogen Phosphorylase B"/>
    <property type="match status" value="2"/>
</dbReference>
<dbReference type="Pfam" id="PF00534">
    <property type="entry name" value="Glycos_transf_1"/>
    <property type="match status" value="1"/>
</dbReference>
<feature type="domain" description="Glycosyltransferase subfamily 4-like N-terminal" evidence="5">
    <location>
        <begin position="45"/>
        <end position="160"/>
    </location>
</feature>
<dbReference type="SUPFAM" id="SSF53756">
    <property type="entry name" value="UDP-Glycosyltransferase/glycogen phosphorylase"/>
    <property type="match status" value="1"/>
</dbReference>
<dbReference type="CDD" id="cd03801">
    <property type="entry name" value="GT4_PimA-like"/>
    <property type="match status" value="1"/>
</dbReference>
<reference evidence="6" key="1">
    <citation type="submission" date="2015-04" db="EMBL/GenBank/DDBJ databases">
        <title>Complete genome sequence of Microbacterium chocolatum SIT 101, a bacterium enantioselectively hydrolyzing mesomeric diesters.</title>
        <authorList>
            <person name="Li X."/>
            <person name="Xu Y."/>
        </authorList>
    </citation>
    <scope>NUCLEOTIDE SEQUENCE [LARGE SCALE GENOMIC DNA]</scope>
    <source>
        <strain evidence="6">SIT 101</strain>
    </source>
</reference>
<evidence type="ECO:0000256" key="3">
    <source>
        <dbReference type="ARBA" id="ARBA00022679"/>
    </source>
</evidence>
<evidence type="ECO:0000259" key="5">
    <source>
        <dbReference type="Pfam" id="PF13439"/>
    </source>
</evidence>
<dbReference type="GO" id="GO:0016758">
    <property type="term" value="F:hexosyltransferase activity"/>
    <property type="evidence" value="ECO:0007669"/>
    <property type="project" value="TreeGrafter"/>
</dbReference>
<comment type="caution">
    <text evidence="6">The sequence shown here is derived from an EMBL/GenBank/DDBJ whole genome shotgun (WGS) entry which is preliminary data.</text>
</comment>
<dbReference type="Proteomes" id="UP000037737">
    <property type="component" value="Unassembled WGS sequence"/>
</dbReference>
<dbReference type="InterPro" id="IPR001296">
    <property type="entry name" value="Glyco_trans_1"/>
</dbReference>
<dbReference type="PANTHER" id="PTHR45947:SF3">
    <property type="entry name" value="SULFOQUINOVOSYL TRANSFERASE SQD2"/>
    <property type="match status" value="1"/>
</dbReference>
<dbReference type="OrthoDB" id="9810929at2"/>
<keyword evidence="3" id="KW-0808">Transferase</keyword>
<gene>
    <name evidence="6" type="ORF">XI38_03000</name>
</gene>
<dbReference type="PANTHER" id="PTHR45947">
    <property type="entry name" value="SULFOQUINOVOSYL TRANSFERASE SQD2"/>
    <property type="match status" value="1"/>
</dbReference>